<evidence type="ECO:0000256" key="2">
    <source>
        <dbReference type="SAM" id="Phobius"/>
    </source>
</evidence>
<dbReference type="EMBL" id="CP036262">
    <property type="protein sequence ID" value="QDS95925.1"/>
    <property type="molecule type" value="Genomic_DNA"/>
</dbReference>
<protein>
    <submittedName>
        <fullName evidence="3">Uncharacterized protein</fullName>
    </submittedName>
</protein>
<reference evidence="3 4" key="1">
    <citation type="submission" date="2019-02" db="EMBL/GenBank/DDBJ databases">
        <title>Deep-cultivation of Planctomycetes and their phenomic and genomic characterization uncovers novel biology.</title>
        <authorList>
            <person name="Wiegand S."/>
            <person name="Jogler M."/>
            <person name="Boedeker C."/>
            <person name="Pinto D."/>
            <person name="Vollmers J."/>
            <person name="Rivas-Marin E."/>
            <person name="Kohn T."/>
            <person name="Peeters S.H."/>
            <person name="Heuer A."/>
            <person name="Rast P."/>
            <person name="Oberbeckmann S."/>
            <person name="Bunk B."/>
            <person name="Jeske O."/>
            <person name="Meyerdierks A."/>
            <person name="Storesund J.E."/>
            <person name="Kallscheuer N."/>
            <person name="Luecker S."/>
            <person name="Lage O.M."/>
            <person name="Pohl T."/>
            <person name="Merkel B.J."/>
            <person name="Hornburger P."/>
            <person name="Mueller R.-W."/>
            <person name="Bruemmer F."/>
            <person name="Labrenz M."/>
            <person name="Spormann A.M."/>
            <person name="Op den Camp H."/>
            <person name="Overmann J."/>
            <person name="Amann R."/>
            <person name="Jetten M.S.M."/>
            <person name="Mascher T."/>
            <person name="Medema M.H."/>
            <person name="Devos D.P."/>
            <person name="Kaster A.-K."/>
            <person name="Ovreas L."/>
            <person name="Rohde M."/>
            <person name="Galperin M.Y."/>
            <person name="Jogler C."/>
        </authorList>
    </citation>
    <scope>NUCLEOTIDE SEQUENCE [LARGE SCALE GENOMIC DNA]</scope>
    <source>
        <strain evidence="3 4">FF011L</strain>
    </source>
</reference>
<feature type="transmembrane region" description="Helical" evidence="2">
    <location>
        <begin position="81"/>
        <end position="100"/>
    </location>
</feature>
<feature type="compositionally biased region" description="Basic and acidic residues" evidence="1">
    <location>
        <begin position="1"/>
        <end position="13"/>
    </location>
</feature>
<proteinExistence type="predicted"/>
<dbReference type="Proteomes" id="UP000320672">
    <property type="component" value="Chromosome"/>
</dbReference>
<keyword evidence="2" id="KW-0812">Transmembrane</keyword>
<dbReference type="KEGG" id="rml:FF011L_47260"/>
<name>A0A517MM07_9BACT</name>
<feature type="region of interest" description="Disordered" evidence="1">
    <location>
        <begin position="186"/>
        <end position="207"/>
    </location>
</feature>
<keyword evidence="2" id="KW-0472">Membrane</keyword>
<dbReference type="AlphaFoldDB" id="A0A517MM07"/>
<gene>
    <name evidence="3" type="ORF">FF011L_47260</name>
</gene>
<sequence length="207" mass="22845">MSKEPSDPEKLDVDDLFSFDDESEPKAESGSVDHPEPESESQSLIDSDRYWQTKPKNYHVDQVEPSPHYSEAPAERPQASLLTYAAIAVAIFFAVLYFGGMKSCERSDDREDTTIEVRVDKPHVLITSGGNPTDGQGIVLSTTKVQTWCEQNGIEYRKFADGGDDSALEPAFQALLKVAASPPAMTMANTRTERTASRSRSPRCMPP</sequence>
<feature type="compositionally biased region" description="Low complexity" evidence="1">
    <location>
        <begin position="198"/>
        <end position="207"/>
    </location>
</feature>
<keyword evidence="2" id="KW-1133">Transmembrane helix</keyword>
<evidence type="ECO:0000313" key="4">
    <source>
        <dbReference type="Proteomes" id="UP000320672"/>
    </source>
</evidence>
<accession>A0A517MM07</accession>
<feature type="region of interest" description="Disordered" evidence="1">
    <location>
        <begin position="1"/>
        <end position="51"/>
    </location>
</feature>
<organism evidence="3 4">
    <name type="scientific">Roseimaritima multifibrata</name>
    <dbReference type="NCBI Taxonomy" id="1930274"/>
    <lineage>
        <taxon>Bacteria</taxon>
        <taxon>Pseudomonadati</taxon>
        <taxon>Planctomycetota</taxon>
        <taxon>Planctomycetia</taxon>
        <taxon>Pirellulales</taxon>
        <taxon>Pirellulaceae</taxon>
        <taxon>Roseimaritima</taxon>
    </lineage>
</organism>
<evidence type="ECO:0000256" key="1">
    <source>
        <dbReference type="SAM" id="MobiDB-lite"/>
    </source>
</evidence>
<evidence type="ECO:0000313" key="3">
    <source>
        <dbReference type="EMBL" id="QDS95925.1"/>
    </source>
</evidence>
<keyword evidence="4" id="KW-1185">Reference proteome</keyword>
<dbReference type="RefSeq" id="WP_145354141.1">
    <property type="nucleotide sequence ID" value="NZ_CP036262.1"/>
</dbReference>
<feature type="compositionally biased region" description="Acidic residues" evidence="1">
    <location>
        <begin position="14"/>
        <end position="23"/>
    </location>
</feature>
<feature type="compositionally biased region" description="Basic and acidic residues" evidence="1">
    <location>
        <begin position="24"/>
        <end position="37"/>
    </location>
</feature>